<evidence type="ECO:0000313" key="2">
    <source>
        <dbReference type="Proteomes" id="UP001140087"/>
    </source>
</evidence>
<sequence>MARAGQFTAAHQTALAQDGCAVVAGFLGADEVRRLRGRIQELLAAFDVADHPLTTFATGERTAGHIGDEYFFASADKASYFLEEDAVVDGALTVAPARAVNKIGHGLHIVDPLFAAVTHSDAVRGIASALGYADPRVLQSMVICKQPAIGGAVPLHQDSTFLHTRPLSACGFWIALEDCTLHNGCLEYVPGSHRTAPIARRFVRARSGAGTEMVDVDPVYQSALPVATDAREAGTPQQQEQQQESVPIEVAAGSLVLIHGQVLHKSARNQSQQSRWIYTFHIVDGACHYDADNWLQMPAGAELTRL</sequence>
<organism evidence="1 2">
    <name type="scientific">Coemansia helicoidea</name>
    <dbReference type="NCBI Taxonomy" id="1286919"/>
    <lineage>
        <taxon>Eukaryota</taxon>
        <taxon>Fungi</taxon>
        <taxon>Fungi incertae sedis</taxon>
        <taxon>Zoopagomycota</taxon>
        <taxon>Kickxellomycotina</taxon>
        <taxon>Kickxellomycetes</taxon>
        <taxon>Kickxellales</taxon>
        <taxon>Kickxellaceae</taxon>
        <taxon>Coemansia</taxon>
    </lineage>
</organism>
<keyword evidence="2" id="KW-1185">Reference proteome</keyword>
<dbReference type="EMBL" id="JANBUN010001284">
    <property type="protein sequence ID" value="KAJ2798802.1"/>
    <property type="molecule type" value="Genomic_DNA"/>
</dbReference>
<name>A0ACC1L1P4_9FUNG</name>
<reference evidence="1" key="1">
    <citation type="submission" date="2022-07" db="EMBL/GenBank/DDBJ databases">
        <title>Phylogenomic reconstructions and comparative analyses of Kickxellomycotina fungi.</title>
        <authorList>
            <person name="Reynolds N.K."/>
            <person name="Stajich J.E."/>
            <person name="Barry K."/>
            <person name="Grigoriev I.V."/>
            <person name="Crous P."/>
            <person name="Smith M.E."/>
        </authorList>
    </citation>
    <scope>NUCLEOTIDE SEQUENCE</scope>
    <source>
        <strain evidence="1">BCRC 34780</strain>
    </source>
</reference>
<evidence type="ECO:0000313" key="1">
    <source>
        <dbReference type="EMBL" id="KAJ2798802.1"/>
    </source>
</evidence>
<gene>
    <name evidence="1" type="ORF">H4R21_003786</name>
</gene>
<protein>
    <submittedName>
        <fullName evidence="1">Uncharacterized protein</fullName>
    </submittedName>
</protein>
<accession>A0ACC1L1P4</accession>
<proteinExistence type="predicted"/>
<dbReference type="Proteomes" id="UP001140087">
    <property type="component" value="Unassembled WGS sequence"/>
</dbReference>
<comment type="caution">
    <text evidence="1">The sequence shown here is derived from an EMBL/GenBank/DDBJ whole genome shotgun (WGS) entry which is preliminary data.</text>
</comment>